<name>A0ACC2NCD5_9HYME</name>
<dbReference type="Proteomes" id="UP001239111">
    <property type="component" value="Chromosome 4"/>
</dbReference>
<evidence type="ECO:0000313" key="1">
    <source>
        <dbReference type="EMBL" id="KAJ8668381.1"/>
    </source>
</evidence>
<dbReference type="EMBL" id="CM056744">
    <property type="protein sequence ID" value="KAJ8668381.1"/>
    <property type="molecule type" value="Genomic_DNA"/>
</dbReference>
<evidence type="ECO:0000313" key="2">
    <source>
        <dbReference type="Proteomes" id="UP001239111"/>
    </source>
</evidence>
<organism evidence="1 2">
    <name type="scientific">Eretmocerus hayati</name>
    <dbReference type="NCBI Taxonomy" id="131215"/>
    <lineage>
        <taxon>Eukaryota</taxon>
        <taxon>Metazoa</taxon>
        <taxon>Ecdysozoa</taxon>
        <taxon>Arthropoda</taxon>
        <taxon>Hexapoda</taxon>
        <taxon>Insecta</taxon>
        <taxon>Pterygota</taxon>
        <taxon>Neoptera</taxon>
        <taxon>Endopterygota</taxon>
        <taxon>Hymenoptera</taxon>
        <taxon>Apocrita</taxon>
        <taxon>Proctotrupomorpha</taxon>
        <taxon>Chalcidoidea</taxon>
        <taxon>Aphelinidae</taxon>
        <taxon>Aphelininae</taxon>
        <taxon>Eretmocerus</taxon>
    </lineage>
</organism>
<reference evidence="1" key="1">
    <citation type="submission" date="2023-04" db="EMBL/GenBank/DDBJ databases">
        <title>A chromosome-level genome assembly of the parasitoid wasp Eretmocerus hayati.</title>
        <authorList>
            <person name="Zhong Y."/>
            <person name="Liu S."/>
            <person name="Liu Y."/>
        </authorList>
    </citation>
    <scope>NUCLEOTIDE SEQUENCE</scope>
    <source>
        <strain evidence="1">ZJU_SS_LIU_2023</strain>
    </source>
</reference>
<proteinExistence type="predicted"/>
<protein>
    <submittedName>
        <fullName evidence="1">Uncharacterized protein</fullName>
    </submittedName>
</protein>
<comment type="caution">
    <text evidence="1">The sequence shown here is derived from an EMBL/GenBank/DDBJ whole genome shotgun (WGS) entry which is preliminary data.</text>
</comment>
<gene>
    <name evidence="1" type="ORF">QAD02_010044</name>
</gene>
<accession>A0ACC2NCD5</accession>
<keyword evidence="2" id="KW-1185">Reference proteome</keyword>
<sequence>MASSTTNLQSTSLSFPKLPSQSNATTENIDMPTNEETNTCSTAESLSHSNVTAQSNDIKEENAIIIDSMDGLTVDDYLDGLEQLIDVTNVRSISKISGNRVCTYLNERKYVELLTNKTCAIKTYTLKVRPLVSGNMRIVISNIHTVIPNRVILAAMASKGITVISSISEIRASSQKPGRSHIMSFRRAFYIKEEELHILPEKLQLTHGDATHGIYLTADQGACYICKQMGHLSRACSKNLSSQPNTVHKQEVAGSVQMGSNELGNINHNTSNDSSLSPQLAKAKRVLPNTNETSADSSTTSTTTSPGTVSNNPFPPLSFTIVHNKSTKRRKRREVDTTQTDGTKRLITNQALAPIESCFEESQKSFR</sequence>